<name>A0A1T5AZ11_9SPHI</name>
<dbReference type="STRING" id="572036.SAMN05661099_1148"/>
<gene>
    <name evidence="1" type="ORF">SAMN05661099_1148</name>
</gene>
<evidence type="ECO:0000313" key="1">
    <source>
        <dbReference type="EMBL" id="SKB40196.1"/>
    </source>
</evidence>
<organism evidence="1 2">
    <name type="scientific">Daejeonella lutea</name>
    <dbReference type="NCBI Taxonomy" id="572036"/>
    <lineage>
        <taxon>Bacteria</taxon>
        <taxon>Pseudomonadati</taxon>
        <taxon>Bacteroidota</taxon>
        <taxon>Sphingobacteriia</taxon>
        <taxon>Sphingobacteriales</taxon>
        <taxon>Sphingobacteriaceae</taxon>
        <taxon>Daejeonella</taxon>
    </lineage>
</organism>
<keyword evidence="2" id="KW-1185">Reference proteome</keyword>
<dbReference type="Proteomes" id="UP000189981">
    <property type="component" value="Unassembled WGS sequence"/>
</dbReference>
<protein>
    <submittedName>
        <fullName evidence="1">Uncharacterized protein</fullName>
    </submittedName>
</protein>
<dbReference type="AlphaFoldDB" id="A0A1T5AZ11"/>
<reference evidence="2" key="1">
    <citation type="submission" date="2017-02" db="EMBL/GenBank/DDBJ databases">
        <authorList>
            <person name="Varghese N."/>
            <person name="Submissions S."/>
        </authorList>
    </citation>
    <scope>NUCLEOTIDE SEQUENCE [LARGE SCALE GENOMIC DNA]</scope>
    <source>
        <strain evidence="2">DSM 22385</strain>
    </source>
</reference>
<dbReference type="EMBL" id="FUYR01000001">
    <property type="protein sequence ID" value="SKB40196.1"/>
    <property type="molecule type" value="Genomic_DNA"/>
</dbReference>
<proteinExistence type="predicted"/>
<evidence type="ECO:0000313" key="2">
    <source>
        <dbReference type="Proteomes" id="UP000189981"/>
    </source>
</evidence>
<accession>A0A1T5AZ11</accession>
<sequence length="88" mass="9960">MAYIAVTPEIILRLKSLGFTSCEMNLLQPDEPTEARVELVPGKVQNLTIGMISLEDRDIYQYIDEPSPMAKYVIDESYLVNVTVPKLQ</sequence>